<accession>A0A6H1ZQT2</accession>
<sequence length="230" mass="25774">MGIKRDDDTIEDTHESYGLLQISRVTAHPPMNVFGSAIKTGNPIALRIKRATRKRNLHQEWYHANGTILEIYMSPAQFSEAITTMNIGEGIPATIIYADGKNIEVCPSYGQNETFNDELKKDIKQAMESIEHVYKMASEILGSKGPVKVAEKKTLLSAIEHLKQHIESNMPFVHKQLARAMDKTVAQGKAEIEAFMNNTINKLSLMGLRGAEIGKRLSIEYSESKKTEEK</sequence>
<proteinExistence type="predicted"/>
<evidence type="ECO:0000313" key="3">
    <source>
        <dbReference type="EMBL" id="QJA80368.1"/>
    </source>
</evidence>
<name>A0A6H1ZQT2_9ZZZZ</name>
<protein>
    <submittedName>
        <fullName evidence="1">Uncharacterized protein</fullName>
    </submittedName>
</protein>
<evidence type="ECO:0000313" key="1">
    <source>
        <dbReference type="EMBL" id="QJA49781.1"/>
    </source>
</evidence>
<dbReference type="AlphaFoldDB" id="A0A6H1ZQT2"/>
<gene>
    <name evidence="3" type="ORF">MM415A00737_0006</name>
    <name evidence="2" type="ORF">MM415B02012_0003</name>
    <name evidence="1" type="ORF">TM448A01472_0001</name>
</gene>
<dbReference type="EMBL" id="MT142419">
    <property type="protein sequence ID" value="QJA80368.1"/>
    <property type="molecule type" value="Genomic_DNA"/>
</dbReference>
<evidence type="ECO:0000313" key="2">
    <source>
        <dbReference type="EMBL" id="QJA55669.1"/>
    </source>
</evidence>
<dbReference type="EMBL" id="MT141172">
    <property type="protein sequence ID" value="QJA55669.1"/>
    <property type="molecule type" value="Genomic_DNA"/>
</dbReference>
<organism evidence="1">
    <name type="scientific">viral metagenome</name>
    <dbReference type="NCBI Taxonomy" id="1070528"/>
    <lineage>
        <taxon>unclassified sequences</taxon>
        <taxon>metagenomes</taxon>
        <taxon>organismal metagenomes</taxon>
    </lineage>
</organism>
<dbReference type="EMBL" id="MT144155">
    <property type="protein sequence ID" value="QJA49781.1"/>
    <property type="molecule type" value="Genomic_DNA"/>
</dbReference>
<reference evidence="1" key="1">
    <citation type="submission" date="2020-03" db="EMBL/GenBank/DDBJ databases">
        <title>The deep terrestrial virosphere.</title>
        <authorList>
            <person name="Holmfeldt K."/>
            <person name="Nilsson E."/>
            <person name="Simone D."/>
            <person name="Lopez-Fernandez M."/>
            <person name="Wu X."/>
            <person name="de Brujin I."/>
            <person name="Lundin D."/>
            <person name="Andersson A."/>
            <person name="Bertilsson S."/>
            <person name="Dopson M."/>
        </authorList>
    </citation>
    <scope>NUCLEOTIDE SEQUENCE</scope>
    <source>
        <strain evidence="3">MM415A00737</strain>
        <strain evidence="2">MM415B02012</strain>
        <strain evidence="1">TM448A01472</strain>
    </source>
</reference>